<protein>
    <submittedName>
        <fullName evidence="3">SDR family oxidoreductase</fullName>
    </submittedName>
</protein>
<evidence type="ECO:0000256" key="1">
    <source>
        <dbReference type="ARBA" id="ARBA00006484"/>
    </source>
</evidence>
<dbReference type="PANTHER" id="PTHR43477">
    <property type="entry name" value="DIHYDROANTICAPSIN 7-DEHYDROGENASE"/>
    <property type="match status" value="1"/>
</dbReference>
<dbReference type="EMBL" id="JAQSIP010000002">
    <property type="protein sequence ID" value="MDD0838216.1"/>
    <property type="molecule type" value="Genomic_DNA"/>
</dbReference>
<dbReference type="Pfam" id="PF13561">
    <property type="entry name" value="adh_short_C2"/>
    <property type="match status" value="1"/>
</dbReference>
<sequence>MSPHSPTAAPSPLLLIGTPEPLTEVVHARLSDDGHGVLRLDTCAPHAVAERLLGLNGLAALVLMTPTALSHRRFEDITDADFETALEQQLFSVVRVVQQVLPHLSSGAQIVHVGSRGHLGAWGGVHQMAASAALAAMSRSMALELQAEGISVNLVAAEFAHERQDSPENRGAVAHAVSLFAAPTNRITGQHLVIDGLSSLRMSEARRHRF</sequence>
<keyword evidence="4" id="KW-1185">Reference proteome</keyword>
<dbReference type="RefSeq" id="WP_273949839.1">
    <property type="nucleotide sequence ID" value="NZ_JAQSIP010000002.1"/>
</dbReference>
<evidence type="ECO:0000256" key="2">
    <source>
        <dbReference type="ARBA" id="ARBA00023002"/>
    </source>
</evidence>
<organism evidence="3 4">
    <name type="scientific">Curvibacter cyanobacteriorum</name>
    <dbReference type="NCBI Taxonomy" id="3026422"/>
    <lineage>
        <taxon>Bacteria</taxon>
        <taxon>Pseudomonadati</taxon>
        <taxon>Pseudomonadota</taxon>
        <taxon>Betaproteobacteria</taxon>
        <taxon>Burkholderiales</taxon>
        <taxon>Comamonadaceae</taxon>
        <taxon>Curvibacter</taxon>
    </lineage>
</organism>
<keyword evidence="2" id="KW-0560">Oxidoreductase</keyword>
<dbReference type="InterPro" id="IPR002347">
    <property type="entry name" value="SDR_fam"/>
</dbReference>
<accession>A0ABT5MVY3</accession>
<reference evidence="3 4" key="1">
    <citation type="submission" date="2023-02" db="EMBL/GenBank/DDBJ databases">
        <title>Bacterial whole genomic sequence of Curvibacter sp. HBC61.</title>
        <authorList>
            <person name="Le V."/>
            <person name="Ko S.-R."/>
            <person name="Ahn C.-Y."/>
            <person name="Oh H.-M."/>
        </authorList>
    </citation>
    <scope>NUCLEOTIDE SEQUENCE [LARGE SCALE GENOMIC DNA]</scope>
    <source>
        <strain evidence="3 4">HBC61</strain>
    </source>
</reference>
<gene>
    <name evidence="3" type="ORF">PSQ40_06505</name>
</gene>
<proteinExistence type="inferred from homology"/>
<dbReference type="Proteomes" id="UP001528673">
    <property type="component" value="Unassembled WGS sequence"/>
</dbReference>
<dbReference type="SUPFAM" id="SSF51735">
    <property type="entry name" value="NAD(P)-binding Rossmann-fold domains"/>
    <property type="match status" value="1"/>
</dbReference>
<evidence type="ECO:0000313" key="3">
    <source>
        <dbReference type="EMBL" id="MDD0838216.1"/>
    </source>
</evidence>
<dbReference type="InterPro" id="IPR051122">
    <property type="entry name" value="SDR_DHRS6-like"/>
</dbReference>
<name>A0ABT5MVY3_9BURK</name>
<comment type="similarity">
    <text evidence="1">Belongs to the short-chain dehydrogenases/reductases (SDR) family.</text>
</comment>
<evidence type="ECO:0000313" key="4">
    <source>
        <dbReference type="Proteomes" id="UP001528673"/>
    </source>
</evidence>
<dbReference type="PANTHER" id="PTHR43477:SF1">
    <property type="entry name" value="DIHYDROANTICAPSIN 7-DEHYDROGENASE"/>
    <property type="match status" value="1"/>
</dbReference>
<comment type="caution">
    <text evidence="3">The sequence shown here is derived from an EMBL/GenBank/DDBJ whole genome shotgun (WGS) entry which is preliminary data.</text>
</comment>
<dbReference type="InterPro" id="IPR036291">
    <property type="entry name" value="NAD(P)-bd_dom_sf"/>
</dbReference>
<dbReference type="Gene3D" id="3.40.50.720">
    <property type="entry name" value="NAD(P)-binding Rossmann-like Domain"/>
    <property type="match status" value="1"/>
</dbReference>